<dbReference type="Proteomes" id="UP001610334">
    <property type="component" value="Unassembled WGS sequence"/>
</dbReference>
<name>A0ABR4GZ71_9EURO</name>
<comment type="caution">
    <text evidence="1">The sequence shown here is derived from an EMBL/GenBank/DDBJ whole genome shotgun (WGS) entry which is preliminary data.</text>
</comment>
<evidence type="ECO:0000313" key="1">
    <source>
        <dbReference type="EMBL" id="KAL2807883.1"/>
    </source>
</evidence>
<organism evidence="1 2">
    <name type="scientific">Aspergillus granulosus</name>
    <dbReference type="NCBI Taxonomy" id="176169"/>
    <lineage>
        <taxon>Eukaryota</taxon>
        <taxon>Fungi</taxon>
        <taxon>Dikarya</taxon>
        <taxon>Ascomycota</taxon>
        <taxon>Pezizomycotina</taxon>
        <taxon>Eurotiomycetes</taxon>
        <taxon>Eurotiomycetidae</taxon>
        <taxon>Eurotiales</taxon>
        <taxon>Aspergillaceae</taxon>
        <taxon>Aspergillus</taxon>
        <taxon>Aspergillus subgen. Nidulantes</taxon>
    </lineage>
</organism>
<sequence length="122" mass="12972">MAEIIIVSIIICPVTETVPTNRQRSHPPFPNPHSNNSSMAFYSASKQTTYLTTETALVSTAVCPATQNATGLRGSKLIATRLLGPGPTGLAPITIGGDISVAMPDHTMWVREGHCHGLSSFR</sequence>
<reference evidence="1 2" key="1">
    <citation type="submission" date="2024-07" db="EMBL/GenBank/DDBJ databases">
        <title>Section-level genome sequencing and comparative genomics of Aspergillus sections Usti and Cavernicolus.</title>
        <authorList>
            <consortium name="Lawrence Berkeley National Laboratory"/>
            <person name="Nybo J.L."/>
            <person name="Vesth T.C."/>
            <person name="Theobald S."/>
            <person name="Frisvad J.C."/>
            <person name="Larsen T.O."/>
            <person name="Kjaerboelling I."/>
            <person name="Rothschild-Mancinelli K."/>
            <person name="Lyhne E.K."/>
            <person name="Kogle M.E."/>
            <person name="Barry K."/>
            <person name="Clum A."/>
            <person name="Na H."/>
            <person name="Ledsgaard L."/>
            <person name="Lin J."/>
            <person name="Lipzen A."/>
            <person name="Kuo A."/>
            <person name="Riley R."/>
            <person name="Mondo S."/>
            <person name="Labutti K."/>
            <person name="Haridas S."/>
            <person name="Pangalinan J."/>
            <person name="Salamov A.A."/>
            <person name="Simmons B.A."/>
            <person name="Magnuson J.K."/>
            <person name="Chen J."/>
            <person name="Drula E."/>
            <person name="Henrissat B."/>
            <person name="Wiebenga A."/>
            <person name="Lubbers R.J."/>
            <person name="Gomes A.C."/>
            <person name="Makela M.R."/>
            <person name="Stajich J."/>
            <person name="Grigoriev I.V."/>
            <person name="Mortensen U.H."/>
            <person name="De Vries R.P."/>
            <person name="Baker S.E."/>
            <person name="Andersen M.R."/>
        </authorList>
    </citation>
    <scope>NUCLEOTIDE SEQUENCE [LARGE SCALE GENOMIC DNA]</scope>
    <source>
        <strain evidence="1 2">CBS 588.65</strain>
    </source>
</reference>
<accession>A0ABR4GZ71</accession>
<evidence type="ECO:0000313" key="2">
    <source>
        <dbReference type="Proteomes" id="UP001610334"/>
    </source>
</evidence>
<dbReference type="EMBL" id="JBFXLT010000128">
    <property type="protein sequence ID" value="KAL2807883.1"/>
    <property type="molecule type" value="Genomic_DNA"/>
</dbReference>
<protein>
    <submittedName>
        <fullName evidence="1">Uncharacterized protein</fullName>
    </submittedName>
</protein>
<proteinExistence type="predicted"/>
<gene>
    <name evidence="1" type="ORF">BJX63DRAFT_436672</name>
</gene>
<keyword evidence="2" id="KW-1185">Reference proteome</keyword>